<protein>
    <submittedName>
        <fullName evidence="2">Uncharacterized protein</fullName>
    </submittedName>
</protein>
<sequence>MAPEDAQGDDALLSALEQALAGEEPWRPRMDPVAPASAGRDEPSVGREVPSVGRDEPSAAHEAGQDGSRAGREVPSEGSRATLDRAAMPSPALPGRRPGEALETRTHPAAGVRALVRDCGTSRLDGRTHVLLISDQAPLVLGGLFPRVAPAIAERLGSDGYTWEELVHLHVTAPGRVWEDVLRVARDTLAQLAEPQARTG</sequence>
<accession>A0AA96FDM8</accession>
<reference evidence="2" key="1">
    <citation type="submission" date="2023-09" db="EMBL/GenBank/DDBJ databases">
        <title>Demequina sp. a novel bacteria isolated from Capsicum annuum.</title>
        <authorList>
            <person name="Humaira Z."/>
            <person name="Lee J."/>
            <person name="Cho D."/>
        </authorList>
    </citation>
    <scope>NUCLEOTIDE SEQUENCE</scope>
    <source>
        <strain evidence="2">PMTSA13</strain>
    </source>
</reference>
<feature type="region of interest" description="Disordered" evidence="1">
    <location>
        <begin position="1"/>
        <end position="105"/>
    </location>
</feature>
<name>A0AA96FDM8_9MICO</name>
<dbReference type="EMBL" id="CP134880">
    <property type="protein sequence ID" value="WNM27662.1"/>
    <property type="molecule type" value="Genomic_DNA"/>
</dbReference>
<dbReference type="AlphaFoldDB" id="A0AA96FDM8"/>
<organism evidence="2">
    <name type="scientific">Demequina capsici</name>
    <dbReference type="NCBI Taxonomy" id="3075620"/>
    <lineage>
        <taxon>Bacteria</taxon>
        <taxon>Bacillati</taxon>
        <taxon>Actinomycetota</taxon>
        <taxon>Actinomycetes</taxon>
        <taxon>Micrococcales</taxon>
        <taxon>Demequinaceae</taxon>
        <taxon>Demequina</taxon>
    </lineage>
</organism>
<proteinExistence type="predicted"/>
<gene>
    <name evidence="2" type="ORF">RN607_01250</name>
</gene>
<dbReference type="KEGG" id="dcp:RN607_01250"/>
<dbReference type="RefSeq" id="WP_313543803.1">
    <property type="nucleotide sequence ID" value="NZ_CP134880.1"/>
</dbReference>
<evidence type="ECO:0000313" key="2">
    <source>
        <dbReference type="EMBL" id="WNM27662.1"/>
    </source>
</evidence>
<evidence type="ECO:0000256" key="1">
    <source>
        <dbReference type="SAM" id="MobiDB-lite"/>
    </source>
</evidence>
<dbReference type="Proteomes" id="UP001303408">
    <property type="component" value="Chromosome"/>
</dbReference>